<feature type="transmembrane region" description="Helical" evidence="1">
    <location>
        <begin position="52"/>
        <end position="77"/>
    </location>
</feature>
<feature type="transmembrane region" description="Helical" evidence="1">
    <location>
        <begin position="231"/>
        <end position="247"/>
    </location>
</feature>
<feature type="transmembrane region" description="Helical" evidence="1">
    <location>
        <begin position="188"/>
        <end position="210"/>
    </location>
</feature>
<keyword evidence="1" id="KW-0812">Transmembrane</keyword>
<organism evidence="2 3">
    <name type="scientific">Haloarcula limicola</name>
    <dbReference type="NCBI Taxonomy" id="1429915"/>
    <lineage>
        <taxon>Archaea</taxon>
        <taxon>Methanobacteriati</taxon>
        <taxon>Methanobacteriota</taxon>
        <taxon>Stenosarchaea group</taxon>
        <taxon>Halobacteria</taxon>
        <taxon>Halobacteriales</taxon>
        <taxon>Haloarculaceae</taxon>
        <taxon>Haloarcula</taxon>
    </lineage>
</organism>
<reference evidence="2 3" key="1">
    <citation type="submission" date="2021-06" db="EMBL/GenBank/DDBJ databases">
        <title>New haloarchaea isolates fom saline soil.</title>
        <authorList>
            <person name="Duran-Viseras A."/>
            <person name="Sanchez-Porro C.S."/>
            <person name="Ventosa A."/>
        </authorList>
    </citation>
    <scope>NUCLEOTIDE SEQUENCE [LARGE SCALE GENOMIC DNA]</scope>
    <source>
        <strain evidence="2 3">JCM 183640</strain>
    </source>
</reference>
<dbReference type="RefSeq" id="WP_162318920.1">
    <property type="nucleotide sequence ID" value="NZ_JAHQXF010000003.1"/>
</dbReference>
<keyword evidence="3" id="KW-1185">Reference proteome</keyword>
<feature type="transmembrane region" description="Helical" evidence="1">
    <location>
        <begin position="149"/>
        <end position="168"/>
    </location>
</feature>
<dbReference type="EMBL" id="JAHQXF010000003">
    <property type="protein sequence ID" value="MBV0925862.1"/>
    <property type="molecule type" value="Genomic_DNA"/>
</dbReference>
<dbReference type="AlphaFoldDB" id="A0A8J7Y7V3"/>
<accession>A0A8J7Y7V3</accession>
<evidence type="ECO:0000313" key="2">
    <source>
        <dbReference type="EMBL" id="MBV0925862.1"/>
    </source>
</evidence>
<dbReference type="Gene3D" id="1.20.210.10">
    <property type="entry name" value="Cytochrome c oxidase-like, subunit I domain"/>
    <property type="match status" value="1"/>
</dbReference>
<name>A0A8J7Y7V3_9EURY</name>
<feature type="transmembrane region" description="Helical" evidence="1">
    <location>
        <begin position="402"/>
        <end position="422"/>
    </location>
</feature>
<feature type="transmembrane region" description="Helical" evidence="1">
    <location>
        <begin position="327"/>
        <end position="349"/>
    </location>
</feature>
<feature type="transmembrane region" description="Helical" evidence="1">
    <location>
        <begin position="253"/>
        <end position="275"/>
    </location>
</feature>
<protein>
    <recommendedName>
        <fullName evidence="4">Cbb3-type cytochrome c oxidase subunit I</fullName>
    </recommendedName>
</protein>
<keyword evidence="1" id="KW-0472">Membrane</keyword>
<comment type="caution">
    <text evidence="2">The sequence shown here is derived from an EMBL/GenBank/DDBJ whole genome shotgun (WGS) entry which is preliminary data.</text>
</comment>
<dbReference type="Proteomes" id="UP000766550">
    <property type="component" value="Unassembled WGS sequence"/>
</dbReference>
<keyword evidence="1" id="KW-1133">Transmembrane helix</keyword>
<evidence type="ECO:0000256" key="1">
    <source>
        <dbReference type="SAM" id="Phobius"/>
    </source>
</evidence>
<evidence type="ECO:0000313" key="3">
    <source>
        <dbReference type="Proteomes" id="UP000766550"/>
    </source>
</evidence>
<dbReference type="SUPFAM" id="SSF81442">
    <property type="entry name" value="Cytochrome c oxidase subunit I-like"/>
    <property type="match status" value="2"/>
</dbReference>
<gene>
    <name evidence="2" type="ORF">KTS45_16785</name>
</gene>
<feature type="transmembrane region" description="Helical" evidence="1">
    <location>
        <begin position="23"/>
        <end position="45"/>
    </location>
</feature>
<evidence type="ECO:0008006" key="4">
    <source>
        <dbReference type="Google" id="ProtNLM"/>
    </source>
</evidence>
<dbReference type="InterPro" id="IPR036927">
    <property type="entry name" value="Cyt_c_oxase-like_su1_sf"/>
</dbReference>
<sequence>MAAIPGRVDTDLQPPMTVPLRHFWVGLTALLAGSVVGVGLVAGVVPGLGRLALVHLFLIGWVCITIMGAMTQFVPVWSGVPLHSRRLATVQLALVTAGLTGFVASLLLSTLALLPVFGAAMLAGFWVFAYNVGRTLARAGRLDVTERHFALSLGFFVALTALGLALAVDFTRPVLAQFPVTRSNVVLAHATLAVFGAVLTTVYGALYQLATMFTQTELHGIDDHLKRTEEVGHPVGVALLAVGRLVGSEPAAALGGLLVCLAALSVGAILARRLFEMRVERTPMHTRYAVVALSLSAWALLTVPAWATDPLARTHLLGGPGTTHLLVLGTVGFVVLGTLYHVVPFVVWVHRYSDLLGFEDVPMIDDLYHGRLAATDAALLVSGTALLAAADLVPAAVALRSVGGVLVGLGVFAFAVNMWSVLRNHSRHSVGGLLLGRFSPTRAGASPDGAASADGRRE</sequence>
<feature type="transmembrane region" description="Helical" evidence="1">
    <location>
        <begin position="97"/>
        <end position="128"/>
    </location>
</feature>
<dbReference type="OrthoDB" id="145655at2157"/>
<feature type="transmembrane region" description="Helical" evidence="1">
    <location>
        <begin position="287"/>
        <end position="307"/>
    </location>
</feature>
<feature type="transmembrane region" description="Helical" evidence="1">
    <location>
        <begin position="370"/>
        <end position="390"/>
    </location>
</feature>
<proteinExistence type="predicted"/>